<name>A0ACB9DSD0_CICIN</name>
<keyword evidence="2" id="KW-1185">Reference proteome</keyword>
<protein>
    <submittedName>
        <fullName evidence="1">Uncharacterized protein</fullName>
    </submittedName>
</protein>
<evidence type="ECO:0000313" key="1">
    <source>
        <dbReference type="EMBL" id="KAI3749346.1"/>
    </source>
</evidence>
<gene>
    <name evidence="1" type="ORF">L2E82_19955</name>
</gene>
<dbReference type="EMBL" id="CM042012">
    <property type="protein sequence ID" value="KAI3749346.1"/>
    <property type="molecule type" value="Genomic_DNA"/>
</dbReference>
<reference evidence="2" key="1">
    <citation type="journal article" date="2022" name="Mol. Ecol. Resour.">
        <title>The genomes of chicory, endive, great burdock and yacon provide insights into Asteraceae palaeo-polyploidization history and plant inulin production.</title>
        <authorList>
            <person name="Fan W."/>
            <person name="Wang S."/>
            <person name="Wang H."/>
            <person name="Wang A."/>
            <person name="Jiang F."/>
            <person name="Liu H."/>
            <person name="Zhao H."/>
            <person name="Xu D."/>
            <person name="Zhang Y."/>
        </authorList>
    </citation>
    <scope>NUCLEOTIDE SEQUENCE [LARGE SCALE GENOMIC DNA]</scope>
    <source>
        <strain evidence="2">cv. Punajuju</strain>
    </source>
</reference>
<proteinExistence type="predicted"/>
<dbReference type="Proteomes" id="UP001055811">
    <property type="component" value="Linkage Group LG04"/>
</dbReference>
<organism evidence="1 2">
    <name type="scientific">Cichorium intybus</name>
    <name type="common">Chicory</name>
    <dbReference type="NCBI Taxonomy" id="13427"/>
    <lineage>
        <taxon>Eukaryota</taxon>
        <taxon>Viridiplantae</taxon>
        <taxon>Streptophyta</taxon>
        <taxon>Embryophyta</taxon>
        <taxon>Tracheophyta</taxon>
        <taxon>Spermatophyta</taxon>
        <taxon>Magnoliopsida</taxon>
        <taxon>eudicotyledons</taxon>
        <taxon>Gunneridae</taxon>
        <taxon>Pentapetalae</taxon>
        <taxon>asterids</taxon>
        <taxon>campanulids</taxon>
        <taxon>Asterales</taxon>
        <taxon>Asteraceae</taxon>
        <taxon>Cichorioideae</taxon>
        <taxon>Cichorieae</taxon>
        <taxon>Cichoriinae</taxon>
        <taxon>Cichorium</taxon>
    </lineage>
</organism>
<reference evidence="1 2" key="2">
    <citation type="journal article" date="2022" name="Mol. Ecol. Resour.">
        <title>The genomes of chicory, endive, great burdock and yacon provide insights into Asteraceae paleo-polyploidization history and plant inulin production.</title>
        <authorList>
            <person name="Fan W."/>
            <person name="Wang S."/>
            <person name="Wang H."/>
            <person name="Wang A."/>
            <person name="Jiang F."/>
            <person name="Liu H."/>
            <person name="Zhao H."/>
            <person name="Xu D."/>
            <person name="Zhang Y."/>
        </authorList>
    </citation>
    <scope>NUCLEOTIDE SEQUENCE [LARGE SCALE GENOMIC DNA]</scope>
    <source>
        <strain evidence="2">cv. Punajuju</strain>
        <tissue evidence="1">Leaves</tissue>
    </source>
</reference>
<comment type="caution">
    <text evidence="1">The sequence shown here is derived from an EMBL/GenBank/DDBJ whole genome shotgun (WGS) entry which is preliminary data.</text>
</comment>
<sequence length="117" mass="13377">MRDDGEGVVGDEGDGGYKPGSKMGEHDKYFTDTDEKLNHMERRIRANNWEKSNDTTRKISGCITVPGLNLIVTQPKPRLQEYHRLLPKLWCIVQPNNATRATIIDLADHFLLIFLLQ</sequence>
<accession>A0ACB9DSD0</accession>
<evidence type="ECO:0000313" key="2">
    <source>
        <dbReference type="Proteomes" id="UP001055811"/>
    </source>
</evidence>